<sequence length="1038" mass="113168">MAVGASGPLMALIFSQLAGVMIRFADLGKGDFDQAAKDDLDHSVRKYCWYFLALGLGTWLVAFTQKLMWATAAERQSKRIREEFYIAILRQDIGWFDGLSTGELTTRISGDVNMLQEGTGEKFSFAIQYFSSFVAGFIIAFIKGWKMTLVVLAVMPILVGAVSLMGILLADSASGGQGSYAEAGGVAEEVLSSIKTVMAFGGEGRELKRYSEKVAKARATGLRKAKVLGGSMGFILFTIYSVYALGFWFGGKLVRNGEMSPASALSVFFSLIIGGFSLGNSAPSLSSISSARGAAAKVYQIIDRKSPIDPVDTESGKSADGILGEIELSNVNFRYPSRPDVQILHDFSISVKPGQKIALVGESGCGKSTMIGLVERFYDPESGVVKIDGVDVREYNVRSLRQQIGVIMQMPVLFGYTIYQNIIWGAIDIDNNPPTREQVIQACKDANAHDFISDLPDGYDTMCGERGALLSGGQKQRIAIARALVRNPKILLLDEATSALDSNAERVVQDALDRASANRTTITVAHRLSTIMDSDVIYVVSKGRVLESGNHEELIELGGAYAKLVEAQQLRQSIDKDVQEYSGDGSNTHTPGDSSSEELAMSAIEQGIVDVSVDRGHVMARDSLAKSYSIEKADTTQSAHQSVTSVHGADEDDEKSMPKKHGMASLFKLICMNRQHGRTMVPGFFFTMLDGASFPLFSLTFIRMLIAMGIKDQAEQKRQVNMYAGFFFMFACVVFFTNGGRSFFFTTAAEKITYHVRRDVFSAMMRQDAAYFDKKENGTGALTSRLATEAADVNKCIGEALPTFVAAIAAVVAGVSVAFAYDWRLTLVILATFPFLIFANYMEAMSVYESTKAMKGAYEKASQEASETVANIRTVATLTREHTFIQRFKDNSIGPYRKAKKNHYIGAVGYGFGQSTVYLVYCFSFFIGSRFVLKEFIGVQQMLNVMFAIEFSALELGLFAQQSSVLTKSLVSSAKLIGTIETMPTIGAHSDEGTRMSRDQISGDIAARKVRFAYPTRPRATILRGISLGVTPGKTVAL</sequence>
<keyword evidence="2" id="KW-1185">Reference proteome</keyword>
<protein>
    <submittedName>
        <fullName evidence="1">Uncharacterized protein</fullName>
    </submittedName>
</protein>
<gene>
    <name evidence="1" type="ORF">FBU59_000895</name>
</gene>
<name>A0ACC1JFC7_9FUNG</name>
<dbReference type="EMBL" id="JANBPW010000313">
    <property type="protein sequence ID" value="KAJ1949983.1"/>
    <property type="molecule type" value="Genomic_DNA"/>
</dbReference>
<proteinExistence type="predicted"/>
<dbReference type="Proteomes" id="UP001150603">
    <property type="component" value="Unassembled WGS sequence"/>
</dbReference>
<feature type="non-terminal residue" evidence="1">
    <location>
        <position position="1038"/>
    </location>
</feature>
<evidence type="ECO:0000313" key="1">
    <source>
        <dbReference type="EMBL" id="KAJ1949983.1"/>
    </source>
</evidence>
<organism evidence="1 2">
    <name type="scientific">Linderina macrospora</name>
    <dbReference type="NCBI Taxonomy" id="4868"/>
    <lineage>
        <taxon>Eukaryota</taxon>
        <taxon>Fungi</taxon>
        <taxon>Fungi incertae sedis</taxon>
        <taxon>Zoopagomycota</taxon>
        <taxon>Kickxellomycotina</taxon>
        <taxon>Kickxellomycetes</taxon>
        <taxon>Kickxellales</taxon>
        <taxon>Kickxellaceae</taxon>
        <taxon>Linderina</taxon>
    </lineage>
</organism>
<accession>A0ACC1JFC7</accession>
<reference evidence="1" key="1">
    <citation type="submission" date="2022-07" db="EMBL/GenBank/DDBJ databases">
        <title>Phylogenomic reconstructions and comparative analyses of Kickxellomycotina fungi.</title>
        <authorList>
            <person name="Reynolds N.K."/>
            <person name="Stajich J.E."/>
            <person name="Barry K."/>
            <person name="Grigoriev I.V."/>
            <person name="Crous P."/>
            <person name="Smith M.E."/>
        </authorList>
    </citation>
    <scope>NUCLEOTIDE SEQUENCE</scope>
    <source>
        <strain evidence="1">NRRL 5244</strain>
    </source>
</reference>
<comment type="caution">
    <text evidence="1">The sequence shown here is derived from an EMBL/GenBank/DDBJ whole genome shotgun (WGS) entry which is preliminary data.</text>
</comment>
<evidence type="ECO:0000313" key="2">
    <source>
        <dbReference type="Proteomes" id="UP001150603"/>
    </source>
</evidence>